<proteinExistence type="predicted"/>
<dbReference type="InterPro" id="IPR039018">
    <property type="entry name" value="VapC20-like"/>
</dbReference>
<dbReference type="GO" id="GO:0004521">
    <property type="term" value="F:RNA endonuclease activity"/>
    <property type="evidence" value="ECO:0007669"/>
    <property type="project" value="InterPro"/>
</dbReference>
<dbReference type="EMBL" id="MT631499">
    <property type="protein sequence ID" value="QNO52013.1"/>
    <property type="molecule type" value="Genomic_DNA"/>
</dbReference>
<gene>
    <name evidence="1" type="ORF">HGMICNAC_00015</name>
</gene>
<name>A0A7G9YVH9_9EURY</name>
<evidence type="ECO:0000313" key="1">
    <source>
        <dbReference type="EMBL" id="QNO52013.1"/>
    </source>
</evidence>
<dbReference type="Gene3D" id="3.40.50.1010">
    <property type="entry name" value="5'-nuclease"/>
    <property type="match status" value="1"/>
</dbReference>
<sequence>MEQSGILEIIHISEEIEEESWAVFERFNRDKKWAFTDCTSKVVMDLLRIEEVFTFDYHFEQMGFVRKP</sequence>
<dbReference type="PANTHER" id="PTHR42188:SF1">
    <property type="entry name" value="23S RRNA-SPECIFIC ENDONUCLEASE VAPC20"/>
    <property type="match status" value="1"/>
</dbReference>
<evidence type="ECO:0008006" key="2">
    <source>
        <dbReference type="Google" id="ProtNLM"/>
    </source>
</evidence>
<dbReference type="PANTHER" id="PTHR42188">
    <property type="entry name" value="23S RRNA-SPECIFIC ENDONUCLEASE VAPC20"/>
    <property type="match status" value="1"/>
</dbReference>
<dbReference type="InterPro" id="IPR029060">
    <property type="entry name" value="PIN-like_dom_sf"/>
</dbReference>
<reference evidence="1" key="1">
    <citation type="submission" date="2020-06" db="EMBL/GenBank/DDBJ databases">
        <title>Unique genomic features of the anaerobic methanotrophic archaea.</title>
        <authorList>
            <person name="Chadwick G.L."/>
            <person name="Skennerton C.T."/>
            <person name="Laso-Perez R."/>
            <person name="Leu A.O."/>
            <person name="Speth D.R."/>
            <person name="Yu H."/>
            <person name="Morgan-Lang C."/>
            <person name="Hatzenpichler R."/>
            <person name="Goudeau D."/>
            <person name="Malmstrom R."/>
            <person name="Brazelton W.J."/>
            <person name="Woyke T."/>
            <person name="Hallam S.J."/>
            <person name="Tyson G.W."/>
            <person name="Wegener G."/>
            <person name="Boetius A."/>
            <person name="Orphan V."/>
        </authorList>
    </citation>
    <scope>NUCLEOTIDE SEQUENCE</scope>
</reference>
<accession>A0A7G9YVH9</accession>
<dbReference type="GO" id="GO:0016075">
    <property type="term" value="P:rRNA catabolic process"/>
    <property type="evidence" value="ECO:0007669"/>
    <property type="project" value="TreeGrafter"/>
</dbReference>
<dbReference type="AlphaFoldDB" id="A0A7G9YVH9"/>
<dbReference type="SUPFAM" id="SSF88723">
    <property type="entry name" value="PIN domain-like"/>
    <property type="match status" value="1"/>
</dbReference>
<protein>
    <recommendedName>
        <fullName evidence="2">PIN domain-containing protein</fullName>
    </recommendedName>
</protein>
<organism evidence="1">
    <name type="scientific">Candidatus Methanophagaceae archaeon ANME-1 ERB6</name>
    <dbReference type="NCBI Taxonomy" id="2759912"/>
    <lineage>
        <taxon>Archaea</taxon>
        <taxon>Methanobacteriati</taxon>
        <taxon>Methanobacteriota</taxon>
        <taxon>Stenosarchaea group</taxon>
        <taxon>Methanomicrobia</taxon>
        <taxon>Candidatus Methanophagales</taxon>
        <taxon>Candidatus Methanophagaceae</taxon>
    </lineage>
</organism>